<protein>
    <recommendedName>
        <fullName evidence="4">Transposase</fullName>
    </recommendedName>
</protein>
<accession>A0ABY1UF33</accession>
<feature type="region of interest" description="Disordered" evidence="1">
    <location>
        <begin position="45"/>
        <end position="72"/>
    </location>
</feature>
<evidence type="ECO:0000313" key="3">
    <source>
        <dbReference type="Proteomes" id="UP000239665"/>
    </source>
</evidence>
<dbReference type="EMBL" id="LT963404">
    <property type="protein sequence ID" value="SOS30610.1"/>
    <property type="molecule type" value="Genomic_DNA"/>
</dbReference>
<name>A0ABY1UF33_PSESX</name>
<evidence type="ECO:0000256" key="1">
    <source>
        <dbReference type="SAM" id="MobiDB-lite"/>
    </source>
</evidence>
<geneLocation type="plasmid" evidence="3">
    <name>pp2</name>
</geneLocation>
<sequence length="82" mass="9304">MELKGQPLSQLTMPPPLAHILCESDWRRLILTAGGQHWHIHLSKKMRIPRHPDTQPTNIRTPVPRSSGQAVGAQQRRFALLV</sequence>
<organism evidence="2 3">
    <name type="scientific">Pseudomonas syringae pv. avii</name>
    <dbReference type="NCBI Taxonomy" id="663959"/>
    <lineage>
        <taxon>Bacteria</taxon>
        <taxon>Pseudomonadati</taxon>
        <taxon>Pseudomonadota</taxon>
        <taxon>Gammaproteobacteria</taxon>
        <taxon>Pseudomonadales</taxon>
        <taxon>Pseudomonadaceae</taxon>
        <taxon>Pseudomonas</taxon>
        <taxon>Pseudomonas syringae</taxon>
    </lineage>
</organism>
<feature type="compositionally biased region" description="Polar residues" evidence="1">
    <location>
        <begin position="54"/>
        <end position="69"/>
    </location>
</feature>
<reference evidence="2 3" key="1">
    <citation type="submission" date="2017-11" db="EMBL/GenBank/DDBJ databases">
        <authorList>
            <person name="Blom J."/>
        </authorList>
    </citation>
    <scope>NUCLEOTIDE SEQUENCE [LARGE SCALE GENOMIC DNA]</scope>
    <source>
        <strain evidence="2 3">CFBP3846</strain>
        <plasmid evidence="3">pp2</plasmid>
    </source>
</reference>
<keyword evidence="3" id="KW-1185">Reference proteome</keyword>
<evidence type="ECO:0000313" key="2">
    <source>
        <dbReference type="EMBL" id="SOS30610.1"/>
    </source>
</evidence>
<evidence type="ECO:0008006" key="4">
    <source>
        <dbReference type="Google" id="ProtNLM"/>
    </source>
</evidence>
<proteinExistence type="predicted"/>
<keyword evidence="2" id="KW-0614">Plasmid</keyword>
<dbReference type="Proteomes" id="UP000239665">
    <property type="component" value="Plasmid PP2"/>
</dbReference>
<gene>
    <name evidence="2" type="ORF">CFBP3846_P200020</name>
</gene>